<organism evidence="8 9">
    <name type="scientific">Geranomyces variabilis</name>
    <dbReference type="NCBI Taxonomy" id="109894"/>
    <lineage>
        <taxon>Eukaryota</taxon>
        <taxon>Fungi</taxon>
        <taxon>Fungi incertae sedis</taxon>
        <taxon>Chytridiomycota</taxon>
        <taxon>Chytridiomycota incertae sedis</taxon>
        <taxon>Chytridiomycetes</taxon>
        <taxon>Spizellomycetales</taxon>
        <taxon>Powellomycetaceae</taxon>
        <taxon>Geranomyces</taxon>
    </lineage>
</organism>
<evidence type="ECO:0000256" key="1">
    <source>
        <dbReference type="ARBA" id="ARBA00011073"/>
    </source>
</evidence>
<evidence type="ECO:0000256" key="4">
    <source>
        <dbReference type="ARBA" id="ARBA00022825"/>
    </source>
</evidence>
<dbReference type="InterPro" id="IPR050131">
    <property type="entry name" value="Peptidase_S8_subtilisin-like"/>
</dbReference>
<comment type="caution">
    <text evidence="8">The sequence shown here is derived from an EMBL/GenBank/DDBJ whole genome shotgun (WGS) entry which is preliminary data.</text>
</comment>
<name>A0AAD5TG98_9FUNG</name>
<dbReference type="GO" id="GO:0004252">
    <property type="term" value="F:serine-type endopeptidase activity"/>
    <property type="evidence" value="ECO:0007669"/>
    <property type="project" value="UniProtKB-UniRule"/>
</dbReference>
<evidence type="ECO:0000313" key="9">
    <source>
        <dbReference type="Proteomes" id="UP001212152"/>
    </source>
</evidence>
<evidence type="ECO:0000256" key="5">
    <source>
        <dbReference type="PROSITE-ProRule" id="PRU01240"/>
    </source>
</evidence>
<feature type="signal peptide" evidence="6">
    <location>
        <begin position="1"/>
        <end position="21"/>
    </location>
</feature>
<dbReference type="Gene3D" id="3.40.50.200">
    <property type="entry name" value="Peptidase S8/S53 domain"/>
    <property type="match status" value="1"/>
</dbReference>
<accession>A0AAD5TG98</accession>
<protein>
    <recommendedName>
        <fullName evidence="7">Peptidase S8/S53 domain-containing protein</fullName>
    </recommendedName>
</protein>
<dbReference type="PANTHER" id="PTHR43806">
    <property type="entry name" value="PEPTIDASE S8"/>
    <property type="match status" value="1"/>
</dbReference>
<gene>
    <name evidence="8" type="ORF">HDU87_006158</name>
</gene>
<evidence type="ECO:0000256" key="6">
    <source>
        <dbReference type="SAM" id="SignalP"/>
    </source>
</evidence>
<keyword evidence="3 5" id="KW-0378">Hydrolase</keyword>
<dbReference type="EMBL" id="JADGJQ010000051">
    <property type="protein sequence ID" value="KAJ3175495.1"/>
    <property type="molecule type" value="Genomic_DNA"/>
</dbReference>
<dbReference type="PRINTS" id="PR00723">
    <property type="entry name" value="SUBTILISIN"/>
</dbReference>
<dbReference type="Proteomes" id="UP001212152">
    <property type="component" value="Unassembled WGS sequence"/>
</dbReference>
<dbReference type="PANTHER" id="PTHR43806:SF67">
    <property type="entry name" value="EGF-LIKE DOMAIN-CONTAINING PROTEIN"/>
    <property type="match status" value="1"/>
</dbReference>
<feature type="active site" description="Charge relay system" evidence="5">
    <location>
        <position position="190"/>
    </location>
</feature>
<keyword evidence="9" id="KW-1185">Reference proteome</keyword>
<feature type="active site" description="Charge relay system" evidence="5">
    <location>
        <position position="405"/>
    </location>
</feature>
<evidence type="ECO:0000259" key="7">
    <source>
        <dbReference type="Pfam" id="PF00082"/>
    </source>
</evidence>
<feature type="active site" description="Charge relay system" evidence="5">
    <location>
        <position position="247"/>
    </location>
</feature>
<reference evidence="8" key="1">
    <citation type="submission" date="2020-05" db="EMBL/GenBank/DDBJ databases">
        <title>Phylogenomic resolution of chytrid fungi.</title>
        <authorList>
            <person name="Stajich J.E."/>
            <person name="Amses K."/>
            <person name="Simmons R."/>
            <person name="Seto K."/>
            <person name="Myers J."/>
            <person name="Bonds A."/>
            <person name="Quandt C.A."/>
            <person name="Barry K."/>
            <person name="Liu P."/>
            <person name="Grigoriev I."/>
            <person name="Longcore J.E."/>
            <person name="James T.Y."/>
        </authorList>
    </citation>
    <scope>NUCLEOTIDE SEQUENCE</scope>
    <source>
        <strain evidence="8">JEL0379</strain>
    </source>
</reference>
<evidence type="ECO:0000256" key="2">
    <source>
        <dbReference type="ARBA" id="ARBA00022670"/>
    </source>
</evidence>
<dbReference type="PROSITE" id="PS51892">
    <property type="entry name" value="SUBTILASE"/>
    <property type="match status" value="1"/>
</dbReference>
<dbReference type="InterPro" id="IPR000209">
    <property type="entry name" value="Peptidase_S8/S53_dom"/>
</dbReference>
<dbReference type="InterPro" id="IPR036852">
    <property type="entry name" value="Peptidase_S8/S53_dom_sf"/>
</dbReference>
<keyword evidence="2 5" id="KW-0645">Protease</keyword>
<dbReference type="AlphaFoldDB" id="A0AAD5TG98"/>
<dbReference type="GO" id="GO:0006508">
    <property type="term" value="P:proteolysis"/>
    <property type="evidence" value="ECO:0007669"/>
    <property type="project" value="UniProtKB-KW"/>
</dbReference>
<keyword evidence="6" id="KW-0732">Signal</keyword>
<feature type="domain" description="Peptidase S8/S53" evidence="7">
    <location>
        <begin position="189"/>
        <end position="467"/>
    </location>
</feature>
<evidence type="ECO:0000313" key="8">
    <source>
        <dbReference type="EMBL" id="KAJ3175495.1"/>
    </source>
</evidence>
<evidence type="ECO:0000256" key="3">
    <source>
        <dbReference type="ARBA" id="ARBA00022801"/>
    </source>
</evidence>
<dbReference type="InterPro" id="IPR015500">
    <property type="entry name" value="Peptidase_S8_subtilisin-rel"/>
</dbReference>
<keyword evidence="4 5" id="KW-0720">Serine protease</keyword>
<dbReference type="SUPFAM" id="SSF52743">
    <property type="entry name" value="Subtilisin-like"/>
    <property type="match status" value="1"/>
</dbReference>
<dbReference type="Pfam" id="PF00082">
    <property type="entry name" value="Peptidase_S8"/>
    <property type="match status" value="1"/>
</dbReference>
<comment type="similarity">
    <text evidence="1 5">Belongs to the peptidase S8 family.</text>
</comment>
<proteinExistence type="inferred from homology"/>
<sequence>MPAKTLLALTLLSSTAALAAAAAAPLPANFATQVSALSETDQISFTVRLRDSLALKPADVPKSLTADRAAQGAFVHSTLTKHAEKTQRGVKDILKAAGDKVSFVKSYAVANVIVVDATRDVLEAVRAHPDVAEVKSNAAFKVIDKPAAVVKENGFAAAATAPQWNLAQVHAPEVWAKGFTGGNLTYGHADTGVQWDHPEIKSAYLGTKANRKVDHNYAWFDGVRRAIAASNPYCQPMGVAPCDDNGHGSHTASTAVGRNVGVAPGARLMACRNMDNGEGRPETYLNCMEFFLAPTDVAGNNPDPSRRPHAIGNSWGCPAEEQCDASTFDDALANLRAAGIFMSVSAGNDAETSGCNSVDAPPATSAIVTSVAAVDRSRGVDISAPGVAVRAAWRGTGYNTIDGTSMASPHIGGAVMLISHACPKLQHDVANISSLLYQTATPLFTTRSNGCSGDTRKNTPNSVYGYGQVNVLAAINKCTAAAARA</sequence>
<feature type="chain" id="PRO_5042069438" description="Peptidase S8/S53 domain-containing protein" evidence="6">
    <location>
        <begin position="22"/>
        <end position="485"/>
    </location>
</feature>